<dbReference type="Gene3D" id="3.30.565.10">
    <property type="entry name" value="Histidine kinase-like ATPase, C-terminal domain"/>
    <property type="match status" value="1"/>
</dbReference>
<dbReference type="CDD" id="cd00082">
    <property type="entry name" value="HisKA"/>
    <property type="match status" value="1"/>
</dbReference>
<keyword evidence="4" id="KW-0808">Transferase</keyword>
<keyword evidence="6" id="KW-0418">Kinase</keyword>
<keyword evidence="5" id="KW-0547">Nucleotide-binding</keyword>
<keyword evidence="9" id="KW-0175">Coiled coil</keyword>
<dbReference type="Proteomes" id="UP000422108">
    <property type="component" value="Chromosome"/>
</dbReference>
<organism evidence="13 14">
    <name type="scientific">Desulfosarcina ovata subsp. ovata</name>
    <dbReference type="NCBI Taxonomy" id="2752305"/>
    <lineage>
        <taxon>Bacteria</taxon>
        <taxon>Pseudomonadati</taxon>
        <taxon>Thermodesulfobacteriota</taxon>
        <taxon>Desulfobacteria</taxon>
        <taxon>Desulfobacterales</taxon>
        <taxon>Desulfosarcinaceae</taxon>
        <taxon>Desulfosarcina</taxon>
    </lineage>
</organism>
<dbReference type="InterPro" id="IPR004358">
    <property type="entry name" value="Sig_transdc_His_kin-like_C"/>
</dbReference>
<dbReference type="InterPro" id="IPR035965">
    <property type="entry name" value="PAS-like_dom_sf"/>
</dbReference>
<dbReference type="PROSITE" id="PS50113">
    <property type="entry name" value="PAC"/>
    <property type="match status" value="1"/>
</dbReference>
<dbReference type="PROSITE" id="PS50109">
    <property type="entry name" value="HIS_KIN"/>
    <property type="match status" value="1"/>
</dbReference>
<dbReference type="Pfam" id="PF14361">
    <property type="entry name" value="RsbRD_N"/>
    <property type="match status" value="1"/>
</dbReference>
<feature type="domain" description="Histidine kinase" evidence="10">
    <location>
        <begin position="302"/>
        <end position="513"/>
    </location>
</feature>
<evidence type="ECO:0000259" key="12">
    <source>
        <dbReference type="PROSITE" id="PS50113"/>
    </source>
</evidence>
<dbReference type="SUPFAM" id="SSF55874">
    <property type="entry name" value="ATPase domain of HSP90 chaperone/DNA topoisomerase II/histidine kinase"/>
    <property type="match status" value="1"/>
</dbReference>
<dbReference type="SUPFAM" id="SSF55785">
    <property type="entry name" value="PYP-like sensor domain (PAS domain)"/>
    <property type="match status" value="1"/>
</dbReference>
<dbReference type="SUPFAM" id="SSF47384">
    <property type="entry name" value="Homodimeric domain of signal transducing histidine kinase"/>
    <property type="match status" value="1"/>
</dbReference>
<dbReference type="SMART" id="SM00387">
    <property type="entry name" value="HATPase_c"/>
    <property type="match status" value="1"/>
</dbReference>
<dbReference type="PROSITE" id="PS50112">
    <property type="entry name" value="PAS"/>
    <property type="match status" value="1"/>
</dbReference>
<evidence type="ECO:0000256" key="4">
    <source>
        <dbReference type="ARBA" id="ARBA00022679"/>
    </source>
</evidence>
<keyword evidence="8" id="KW-0902">Two-component regulatory system</keyword>
<dbReference type="InterPro" id="IPR025751">
    <property type="entry name" value="RsbRD_N_dom"/>
</dbReference>
<dbReference type="CDD" id="cd00130">
    <property type="entry name" value="PAS"/>
    <property type="match status" value="1"/>
</dbReference>
<dbReference type="GO" id="GO:0005524">
    <property type="term" value="F:ATP binding"/>
    <property type="evidence" value="ECO:0007669"/>
    <property type="project" value="UniProtKB-KW"/>
</dbReference>
<dbReference type="InterPro" id="IPR000014">
    <property type="entry name" value="PAS"/>
</dbReference>
<dbReference type="SMART" id="SM00091">
    <property type="entry name" value="PAS"/>
    <property type="match status" value="1"/>
</dbReference>
<dbReference type="PANTHER" id="PTHR43065">
    <property type="entry name" value="SENSOR HISTIDINE KINASE"/>
    <property type="match status" value="1"/>
</dbReference>
<sequence length="514" mass="59080">MAQEALLTELEDFLKRNRDTIVDEWVRRLHSSVGEKYSDRPIDELYKTVADAYDGNCSYLIDEDPSRIDRFIESITRLRLSAGFSLSSVQTAFELFREIVTPMFFQAFPSDICQDMTVRVNQCMAYVVQQHSELFQAMHEKTIREHNRELKWKVQRRTAELAESERKYKTLVEEINDGYVVVRDELIVFANPAFAKIHQWPQSEVVGHRFIDFVDPQSRDKIMSIYQRSMIIGKAVTSKAFEYMRLTRDGRSYPTEILARITHYDDHLATIAICRDITERVRMEKKVREAERMATIGQITASLSHEIRNPLSAIKLNLQVLKKNAMLRGNDERRLDISVQEVKRLERILQELLDFAKPLDLNPQPADIQVLMYHCTELLDEKFKQKFIRVRFEQDVAMPMVPLDAQRFQQAVMNLLFNAIDASPEGGTVRIAVGIVCRNGQRYAAIRVCDEGPGIPTELRGEILKPFFTTKTQGTGLGLTNTDRVAKEHGGWLEIDDTVSAGVAFTLMMPVGGH</sequence>
<evidence type="ECO:0000256" key="5">
    <source>
        <dbReference type="ARBA" id="ARBA00022741"/>
    </source>
</evidence>
<gene>
    <name evidence="13" type="ORF">DSCOOX_63220</name>
</gene>
<name>A0A5K8AKB0_9BACT</name>
<dbReference type="Pfam" id="PF13426">
    <property type="entry name" value="PAS_9"/>
    <property type="match status" value="1"/>
</dbReference>
<evidence type="ECO:0000313" key="14">
    <source>
        <dbReference type="Proteomes" id="UP000422108"/>
    </source>
</evidence>
<reference evidence="13 14" key="1">
    <citation type="submission" date="2019-11" db="EMBL/GenBank/DDBJ databases">
        <title>Comparative genomics of hydrocarbon-degrading Desulfosarcina strains.</title>
        <authorList>
            <person name="Watanabe M."/>
            <person name="Kojima H."/>
            <person name="Fukui M."/>
        </authorList>
    </citation>
    <scope>NUCLEOTIDE SEQUENCE [LARGE SCALE GENOMIC DNA]</scope>
    <source>
        <strain evidence="14">oXyS1</strain>
    </source>
</reference>
<feature type="coiled-coil region" evidence="9">
    <location>
        <begin position="147"/>
        <end position="174"/>
    </location>
</feature>
<dbReference type="InterPro" id="IPR005467">
    <property type="entry name" value="His_kinase_dom"/>
</dbReference>
<keyword evidence="14" id="KW-1185">Reference proteome</keyword>
<dbReference type="AlphaFoldDB" id="A0A5K8AKB0"/>
<feature type="domain" description="PAC" evidence="12">
    <location>
        <begin position="239"/>
        <end position="289"/>
    </location>
</feature>
<dbReference type="NCBIfam" id="TIGR00229">
    <property type="entry name" value="sensory_box"/>
    <property type="match status" value="1"/>
</dbReference>
<dbReference type="SMART" id="SM00388">
    <property type="entry name" value="HisKA"/>
    <property type="match status" value="1"/>
</dbReference>
<evidence type="ECO:0000256" key="7">
    <source>
        <dbReference type="ARBA" id="ARBA00022840"/>
    </source>
</evidence>
<dbReference type="InterPro" id="IPR003594">
    <property type="entry name" value="HATPase_dom"/>
</dbReference>
<evidence type="ECO:0000313" key="13">
    <source>
        <dbReference type="EMBL" id="BBO93142.1"/>
    </source>
</evidence>
<evidence type="ECO:0000256" key="2">
    <source>
        <dbReference type="ARBA" id="ARBA00012438"/>
    </source>
</evidence>
<dbReference type="InterPro" id="IPR036890">
    <property type="entry name" value="HATPase_C_sf"/>
</dbReference>
<evidence type="ECO:0000256" key="9">
    <source>
        <dbReference type="SAM" id="Coils"/>
    </source>
</evidence>
<proteinExistence type="predicted"/>
<dbReference type="EC" id="2.7.13.3" evidence="2"/>
<dbReference type="Gene3D" id="3.30.450.20">
    <property type="entry name" value="PAS domain"/>
    <property type="match status" value="1"/>
</dbReference>
<feature type="domain" description="PAS" evidence="11">
    <location>
        <begin position="164"/>
        <end position="233"/>
    </location>
</feature>
<comment type="catalytic activity">
    <reaction evidence="1">
        <text>ATP + protein L-histidine = ADP + protein N-phospho-L-histidine.</text>
        <dbReference type="EC" id="2.7.13.3"/>
    </reaction>
</comment>
<dbReference type="Pfam" id="PF00512">
    <property type="entry name" value="HisKA"/>
    <property type="match status" value="1"/>
</dbReference>
<dbReference type="Gene3D" id="1.10.287.130">
    <property type="match status" value="1"/>
</dbReference>
<evidence type="ECO:0000256" key="6">
    <source>
        <dbReference type="ARBA" id="ARBA00022777"/>
    </source>
</evidence>
<keyword evidence="3" id="KW-0597">Phosphoprotein</keyword>
<evidence type="ECO:0000256" key="3">
    <source>
        <dbReference type="ARBA" id="ARBA00022553"/>
    </source>
</evidence>
<accession>A0A5K8AKB0</accession>
<dbReference type="Pfam" id="PF02518">
    <property type="entry name" value="HATPase_c"/>
    <property type="match status" value="1"/>
</dbReference>
<evidence type="ECO:0000256" key="8">
    <source>
        <dbReference type="ARBA" id="ARBA00023012"/>
    </source>
</evidence>
<dbReference type="EMBL" id="AP021879">
    <property type="protein sequence ID" value="BBO93142.1"/>
    <property type="molecule type" value="Genomic_DNA"/>
</dbReference>
<evidence type="ECO:0000259" key="11">
    <source>
        <dbReference type="PROSITE" id="PS50112"/>
    </source>
</evidence>
<evidence type="ECO:0000256" key="1">
    <source>
        <dbReference type="ARBA" id="ARBA00000085"/>
    </source>
</evidence>
<dbReference type="InterPro" id="IPR000700">
    <property type="entry name" value="PAS-assoc_C"/>
</dbReference>
<dbReference type="InterPro" id="IPR036097">
    <property type="entry name" value="HisK_dim/P_sf"/>
</dbReference>
<dbReference type="RefSeq" id="WP_155313792.1">
    <property type="nucleotide sequence ID" value="NZ_AP021879.1"/>
</dbReference>
<keyword evidence="7" id="KW-0067">ATP-binding</keyword>
<dbReference type="PRINTS" id="PR00344">
    <property type="entry name" value="BCTRLSENSOR"/>
</dbReference>
<evidence type="ECO:0000259" key="10">
    <source>
        <dbReference type="PROSITE" id="PS50109"/>
    </source>
</evidence>
<protein>
    <recommendedName>
        <fullName evidence="2">histidine kinase</fullName>
        <ecNumber evidence="2">2.7.13.3</ecNumber>
    </recommendedName>
</protein>
<dbReference type="GO" id="GO:0000155">
    <property type="term" value="F:phosphorelay sensor kinase activity"/>
    <property type="evidence" value="ECO:0007669"/>
    <property type="project" value="InterPro"/>
</dbReference>
<dbReference type="CDD" id="cd00075">
    <property type="entry name" value="HATPase"/>
    <property type="match status" value="1"/>
</dbReference>
<dbReference type="PANTHER" id="PTHR43065:SF10">
    <property type="entry name" value="PEROXIDE STRESS-ACTIVATED HISTIDINE KINASE MAK3"/>
    <property type="match status" value="1"/>
</dbReference>
<dbReference type="InterPro" id="IPR003661">
    <property type="entry name" value="HisK_dim/P_dom"/>
</dbReference>